<accession>A0A9W6Z2X2</accession>
<organism evidence="1 2">
    <name type="scientific">Ambrosiozyma monospora</name>
    <name type="common">Yeast</name>
    <name type="synonym">Endomycopsis monosporus</name>
    <dbReference type="NCBI Taxonomy" id="43982"/>
    <lineage>
        <taxon>Eukaryota</taxon>
        <taxon>Fungi</taxon>
        <taxon>Dikarya</taxon>
        <taxon>Ascomycota</taxon>
        <taxon>Saccharomycotina</taxon>
        <taxon>Pichiomycetes</taxon>
        <taxon>Pichiales</taxon>
        <taxon>Pichiaceae</taxon>
        <taxon>Ambrosiozyma</taxon>
    </lineage>
</organism>
<comment type="caution">
    <text evidence="1">The sequence shown here is derived from an EMBL/GenBank/DDBJ whole genome shotgun (WGS) entry which is preliminary data.</text>
</comment>
<sequence length="210" mass="24823">MDLIQQVQGRRASYIKELLLFSTEANPNTRHVIHDIFSIQLQVLTNSFFRSQAIWWFIEDKINQEFRQVDSEDITFENVYSVVSNLALPGYATNDHLLSLPFYYLLLPNIQFPSYIDYSEFRNSPRSLMDNLSEYKFNVSYFKRNKAAKKMAERVRLERNAVNPNEITVEYLLNRPTAWTEPALEEPNDQFVVKAFAPLCLYYKRIVRIC</sequence>
<gene>
    <name evidence="1" type="ORF">Amon01_000720700</name>
</gene>
<name>A0A9W6Z2X2_AMBMO</name>
<protein>
    <submittedName>
        <fullName evidence="1">Unnamed protein product</fullName>
    </submittedName>
</protein>
<keyword evidence="2" id="KW-1185">Reference proteome</keyword>
<dbReference type="Proteomes" id="UP001165063">
    <property type="component" value="Unassembled WGS sequence"/>
</dbReference>
<proteinExistence type="predicted"/>
<dbReference type="EMBL" id="BSXU01005121">
    <property type="protein sequence ID" value="GMG50731.1"/>
    <property type="molecule type" value="Genomic_DNA"/>
</dbReference>
<dbReference type="AlphaFoldDB" id="A0A9W6Z2X2"/>
<reference evidence="1" key="1">
    <citation type="submission" date="2023-04" db="EMBL/GenBank/DDBJ databases">
        <title>Ambrosiozyma monospora NBRC 1965.</title>
        <authorList>
            <person name="Ichikawa N."/>
            <person name="Sato H."/>
            <person name="Tonouchi N."/>
        </authorList>
    </citation>
    <scope>NUCLEOTIDE SEQUENCE</scope>
    <source>
        <strain evidence="1">NBRC 1965</strain>
    </source>
</reference>
<evidence type="ECO:0000313" key="2">
    <source>
        <dbReference type="Proteomes" id="UP001165063"/>
    </source>
</evidence>
<evidence type="ECO:0000313" key="1">
    <source>
        <dbReference type="EMBL" id="GMG50731.1"/>
    </source>
</evidence>